<name>B8CTR5_SHEPW</name>
<dbReference type="Proteomes" id="UP000000753">
    <property type="component" value="Chromosome"/>
</dbReference>
<organism evidence="1 2">
    <name type="scientific">Shewanella piezotolerans (strain WP3 / JCM 13877)</name>
    <dbReference type="NCBI Taxonomy" id="225849"/>
    <lineage>
        <taxon>Bacteria</taxon>
        <taxon>Pseudomonadati</taxon>
        <taxon>Pseudomonadota</taxon>
        <taxon>Gammaproteobacteria</taxon>
        <taxon>Alteromonadales</taxon>
        <taxon>Shewanellaceae</taxon>
        <taxon>Shewanella</taxon>
    </lineage>
</organism>
<dbReference type="HOGENOM" id="CLU_3239558_0_0_6"/>
<gene>
    <name evidence="1" type="ordered locus">swp_4672</name>
</gene>
<keyword evidence="2" id="KW-1185">Reference proteome</keyword>
<protein>
    <submittedName>
        <fullName evidence="1">Uncharacterized protein</fullName>
    </submittedName>
</protein>
<dbReference type="AlphaFoldDB" id="B8CTR5"/>
<evidence type="ECO:0000313" key="1">
    <source>
        <dbReference type="EMBL" id="ACJ31308.1"/>
    </source>
</evidence>
<dbReference type="KEGG" id="swp:swp_4672"/>
<dbReference type="EMBL" id="CP000472">
    <property type="protein sequence ID" value="ACJ31308.1"/>
    <property type="molecule type" value="Genomic_DNA"/>
</dbReference>
<reference evidence="1 2" key="1">
    <citation type="journal article" date="2008" name="PLoS ONE">
        <title>Environmental adaptation: genomic analysis of the piezotolerant and psychrotolerant deep-sea iron reducing bacterium Shewanella piezotolerans WP3.</title>
        <authorList>
            <person name="Wang F."/>
            <person name="Wang J."/>
            <person name="Jian H."/>
            <person name="Zhang B."/>
            <person name="Li S."/>
            <person name="Wang F."/>
            <person name="Zeng X."/>
            <person name="Gao L."/>
            <person name="Bartlett D.H."/>
            <person name="Yu J."/>
            <person name="Hu S."/>
            <person name="Xiao X."/>
        </authorList>
    </citation>
    <scope>NUCLEOTIDE SEQUENCE [LARGE SCALE GENOMIC DNA]</scope>
    <source>
        <strain evidence="2">WP3 / JCM 13877</strain>
    </source>
</reference>
<sequence length="43" mass="4587">MIFSYWSLLTTSGTMANVAARKKGRQKLITSANPNSSPAGNDT</sequence>
<evidence type="ECO:0000313" key="2">
    <source>
        <dbReference type="Proteomes" id="UP000000753"/>
    </source>
</evidence>
<proteinExistence type="predicted"/>
<accession>B8CTR5</accession>